<dbReference type="InterPro" id="IPR044526">
    <property type="entry name" value="NAKR1-3"/>
</dbReference>
<evidence type="ECO:0000313" key="4">
    <source>
        <dbReference type="EMBL" id="KAK1389492.1"/>
    </source>
</evidence>
<feature type="domain" description="HMA" evidence="3">
    <location>
        <begin position="209"/>
        <end position="275"/>
    </location>
</feature>
<dbReference type="GO" id="GO:0009626">
    <property type="term" value="P:plant-type hypersensitive response"/>
    <property type="evidence" value="ECO:0007669"/>
    <property type="project" value="UniProtKB-KW"/>
</dbReference>
<evidence type="ECO:0000313" key="5">
    <source>
        <dbReference type="Proteomes" id="UP001237642"/>
    </source>
</evidence>
<evidence type="ECO:0000259" key="3">
    <source>
        <dbReference type="PROSITE" id="PS50846"/>
    </source>
</evidence>
<reference evidence="4" key="1">
    <citation type="submission" date="2023-02" db="EMBL/GenBank/DDBJ databases">
        <title>Genome of toxic invasive species Heracleum sosnowskyi carries increased number of genes despite the absence of recent whole-genome duplications.</title>
        <authorList>
            <person name="Schelkunov M."/>
            <person name="Shtratnikova V."/>
            <person name="Makarenko M."/>
            <person name="Klepikova A."/>
            <person name="Omelchenko D."/>
            <person name="Novikova G."/>
            <person name="Obukhova E."/>
            <person name="Bogdanov V."/>
            <person name="Penin A."/>
            <person name="Logacheva M."/>
        </authorList>
    </citation>
    <scope>NUCLEOTIDE SEQUENCE</scope>
    <source>
        <strain evidence="4">Hsosn_3</strain>
        <tissue evidence="4">Leaf</tissue>
    </source>
</reference>
<accession>A0AAD8MYI3</accession>
<dbReference type="PANTHER" id="PTHR46119:SF15">
    <property type="entry name" value="PROTEIN SODIUM POTASSIUM ROOT DEFECTIVE 2"/>
    <property type="match status" value="1"/>
</dbReference>
<proteinExistence type="predicted"/>
<dbReference type="EMBL" id="JAUIZM010000004">
    <property type="protein sequence ID" value="KAK1389492.1"/>
    <property type="molecule type" value="Genomic_DNA"/>
</dbReference>
<dbReference type="SUPFAM" id="SSF55008">
    <property type="entry name" value="HMA, heavy metal-associated domain"/>
    <property type="match status" value="1"/>
</dbReference>
<comment type="subcellular location">
    <subcellularLocation>
        <location evidence="1">Membrane</location>
        <topology evidence="1">Peripheral membrane protein</topology>
    </subcellularLocation>
</comment>
<comment type="caution">
    <text evidence="4">The sequence shown here is derived from an EMBL/GenBank/DDBJ whole genome shotgun (WGS) entry which is preliminary data.</text>
</comment>
<feature type="compositionally biased region" description="Low complexity" evidence="2">
    <location>
        <begin position="186"/>
        <end position="198"/>
    </location>
</feature>
<evidence type="ECO:0000256" key="1">
    <source>
        <dbReference type="ARBA" id="ARBA00004170"/>
    </source>
</evidence>
<dbReference type="Proteomes" id="UP001237642">
    <property type="component" value="Unassembled WGS sequence"/>
</dbReference>
<dbReference type="PROSITE" id="PS50846">
    <property type="entry name" value="HMA_2"/>
    <property type="match status" value="1"/>
</dbReference>
<name>A0AAD8MYI3_9APIA</name>
<evidence type="ECO:0000256" key="2">
    <source>
        <dbReference type="SAM" id="MobiDB-lite"/>
    </source>
</evidence>
<keyword evidence="5" id="KW-1185">Reference proteome</keyword>
<organism evidence="4 5">
    <name type="scientific">Heracleum sosnowskyi</name>
    <dbReference type="NCBI Taxonomy" id="360622"/>
    <lineage>
        <taxon>Eukaryota</taxon>
        <taxon>Viridiplantae</taxon>
        <taxon>Streptophyta</taxon>
        <taxon>Embryophyta</taxon>
        <taxon>Tracheophyta</taxon>
        <taxon>Spermatophyta</taxon>
        <taxon>Magnoliopsida</taxon>
        <taxon>eudicotyledons</taxon>
        <taxon>Gunneridae</taxon>
        <taxon>Pentapetalae</taxon>
        <taxon>asterids</taxon>
        <taxon>campanulids</taxon>
        <taxon>Apiales</taxon>
        <taxon>Apiaceae</taxon>
        <taxon>Apioideae</taxon>
        <taxon>apioid superclade</taxon>
        <taxon>Tordylieae</taxon>
        <taxon>Tordyliinae</taxon>
        <taxon>Heracleum</taxon>
    </lineage>
</organism>
<sequence>MELSIEEDTKTGANQAATSNILKLATEDEFAGFSSCSSSTISLGGRAIDRCNPIIQDAARLGKVVQLTTASTKPPTSPQSTSISKHHNKSIAENITDIHQTKKKTTTTTIKSCLKKGNKITTAANDAQKLANKTCSRAVAGSEEISVNNTSPGDSSRYLLTTSSTDHMSSFLYSRRFDPLLTMVEQSPSTSSSPSQPTFSPPSPAASDNQVVVLRVSLHCKGCERKMRKHISKMKGVRSFNIDFAAKKLTVVGDVTPLSVLASVSKVKKAQLLTPPLVSSSPIPSCSKISAFSKDKAILV</sequence>
<gene>
    <name evidence="4" type="ORF">POM88_017670</name>
</gene>
<dbReference type="InterPro" id="IPR006121">
    <property type="entry name" value="HMA_dom"/>
</dbReference>
<dbReference type="GO" id="GO:0046872">
    <property type="term" value="F:metal ion binding"/>
    <property type="evidence" value="ECO:0007669"/>
    <property type="project" value="InterPro"/>
</dbReference>
<protein>
    <submittedName>
        <fullName evidence="4">Protein SODIUM POTASSIUM ROOT DEFECTIVE 2</fullName>
    </submittedName>
</protein>
<dbReference type="Pfam" id="PF00403">
    <property type="entry name" value="HMA"/>
    <property type="match status" value="1"/>
</dbReference>
<reference evidence="4" key="2">
    <citation type="submission" date="2023-05" db="EMBL/GenBank/DDBJ databases">
        <authorList>
            <person name="Schelkunov M.I."/>
        </authorList>
    </citation>
    <scope>NUCLEOTIDE SEQUENCE</scope>
    <source>
        <strain evidence="4">Hsosn_3</strain>
        <tissue evidence="4">Leaf</tissue>
    </source>
</reference>
<dbReference type="PANTHER" id="PTHR46119">
    <property type="entry name" value="OS08G0405700 PROTEIN"/>
    <property type="match status" value="1"/>
</dbReference>
<dbReference type="AlphaFoldDB" id="A0AAD8MYI3"/>
<dbReference type="Gene3D" id="3.30.70.100">
    <property type="match status" value="1"/>
</dbReference>
<dbReference type="InterPro" id="IPR036163">
    <property type="entry name" value="HMA_dom_sf"/>
</dbReference>
<dbReference type="CDD" id="cd00371">
    <property type="entry name" value="HMA"/>
    <property type="match status" value="1"/>
</dbReference>
<dbReference type="GO" id="GO:0016020">
    <property type="term" value="C:membrane"/>
    <property type="evidence" value="ECO:0007669"/>
    <property type="project" value="UniProtKB-SubCell"/>
</dbReference>
<feature type="region of interest" description="Disordered" evidence="2">
    <location>
        <begin position="185"/>
        <end position="207"/>
    </location>
</feature>